<accession>A0ABW1REV4</accession>
<organism evidence="1 2">
    <name type="scientific">Loigolactobacillus jiayinensis</name>
    <dbReference type="NCBI Taxonomy" id="2486016"/>
    <lineage>
        <taxon>Bacteria</taxon>
        <taxon>Bacillati</taxon>
        <taxon>Bacillota</taxon>
        <taxon>Bacilli</taxon>
        <taxon>Lactobacillales</taxon>
        <taxon>Lactobacillaceae</taxon>
        <taxon>Loigolactobacillus</taxon>
    </lineage>
</organism>
<evidence type="ECO:0008006" key="3">
    <source>
        <dbReference type="Google" id="ProtNLM"/>
    </source>
</evidence>
<dbReference type="RefSeq" id="WP_125553306.1">
    <property type="nucleotide sequence ID" value="NZ_JBHSSL010000106.1"/>
</dbReference>
<reference evidence="2" key="1">
    <citation type="journal article" date="2019" name="Int. J. Syst. Evol. Microbiol.">
        <title>The Global Catalogue of Microorganisms (GCM) 10K type strain sequencing project: providing services to taxonomists for standard genome sequencing and annotation.</title>
        <authorList>
            <consortium name="The Broad Institute Genomics Platform"/>
            <consortium name="The Broad Institute Genome Sequencing Center for Infectious Disease"/>
            <person name="Wu L."/>
            <person name="Ma J."/>
        </authorList>
    </citation>
    <scope>NUCLEOTIDE SEQUENCE [LARGE SCALE GENOMIC DNA]</scope>
    <source>
        <strain evidence="2">CCM 8904</strain>
    </source>
</reference>
<evidence type="ECO:0000313" key="1">
    <source>
        <dbReference type="EMBL" id="MFC6171353.1"/>
    </source>
</evidence>
<dbReference type="EMBL" id="JBHSSL010000106">
    <property type="protein sequence ID" value="MFC6171353.1"/>
    <property type="molecule type" value="Genomic_DNA"/>
</dbReference>
<proteinExistence type="predicted"/>
<evidence type="ECO:0000313" key="2">
    <source>
        <dbReference type="Proteomes" id="UP001596289"/>
    </source>
</evidence>
<dbReference type="Proteomes" id="UP001596289">
    <property type="component" value="Unassembled WGS sequence"/>
</dbReference>
<comment type="caution">
    <text evidence="1">The sequence shown here is derived from an EMBL/GenBank/DDBJ whole genome shotgun (WGS) entry which is preliminary data.</text>
</comment>
<name>A0ABW1REV4_9LACO</name>
<keyword evidence="2" id="KW-1185">Reference proteome</keyword>
<gene>
    <name evidence="1" type="ORF">ACFQGP_12410</name>
</gene>
<sequence>METELTLVKTMLTTILTQQDLTRMDEFFHSAFIGVLNGENINRTRYQERLANLKASTAAITALQIRDLFWSEKGAVTVHYLATIAPNQGQAHQVDVLALWQFKAGKLIFVNEVAWPLSPVAADFAADRTFIKQYII</sequence>
<protein>
    <recommendedName>
        <fullName evidence="3">Nuclear transport factor 2 family protein</fullName>
    </recommendedName>
</protein>